<evidence type="ECO:0000259" key="2">
    <source>
        <dbReference type="Pfam" id="PF06722"/>
    </source>
</evidence>
<evidence type="ECO:0000313" key="3">
    <source>
        <dbReference type="EMBL" id="TSJ78002.1"/>
    </source>
</evidence>
<feature type="domain" description="Glycosyltransferase family 28 N-terminal" evidence="1">
    <location>
        <begin position="3"/>
        <end position="134"/>
    </location>
</feature>
<keyword evidence="3" id="KW-0808">Transferase</keyword>
<dbReference type="AlphaFoldDB" id="A0A556QN27"/>
<proteinExistence type="predicted"/>
<dbReference type="Proteomes" id="UP000315648">
    <property type="component" value="Unassembled WGS sequence"/>
</dbReference>
<dbReference type="GO" id="GO:0033072">
    <property type="term" value="P:vancomycin biosynthetic process"/>
    <property type="evidence" value="ECO:0007669"/>
    <property type="project" value="UniProtKB-ARBA"/>
</dbReference>
<dbReference type="GO" id="GO:0005975">
    <property type="term" value="P:carbohydrate metabolic process"/>
    <property type="evidence" value="ECO:0007669"/>
    <property type="project" value="InterPro"/>
</dbReference>
<organism evidence="3 4">
    <name type="scientific">Rariglobus hedericola</name>
    <dbReference type="NCBI Taxonomy" id="2597822"/>
    <lineage>
        <taxon>Bacteria</taxon>
        <taxon>Pseudomonadati</taxon>
        <taxon>Verrucomicrobiota</taxon>
        <taxon>Opitutia</taxon>
        <taxon>Opitutales</taxon>
        <taxon>Opitutaceae</taxon>
        <taxon>Rariglobus</taxon>
    </lineage>
</organism>
<evidence type="ECO:0000259" key="1">
    <source>
        <dbReference type="Pfam" id="PF03033"/>
    </source>
</evidence>
<sequence>MRVILTSHGSTGDIYPVIALAVALQKSGHQVRFATIPHYKDEIEAAGVEFYPLCPNWEQADLSYWMGRLQKIRTPIYQLREIYVGAKKYIPDMISRMDAIMPETDLVVSSYLFPMNRGIAEKYGVPFATLAFAPHVIPSPDYPPENFPSPRWLGETTRRAWNRWLWKIANAVVDRVINNCVHAELKAARLPKVRNFFSKPAGRVLVTVSDALLRPPGAEIDPRFKFTGYCRWQSPESPEIDAEIRAFTGGDRVPVLTFGSMVYENAGAWMERFVRAWPRDKKIIIQRGWAQFPQLGEDDHIKVIGKVSHDQLFQHASAVIHHGGAGTTASALHAGVPQIVVPHIGDQQFFGSEVERLGCGFRLSKNVWPEQLHNALTRLAANSNHAQRAKAVRAQLLSENGPVTAVAELERFVAEHARGAVAV</sequence>
<dbReference type="GO" id="GO:0016758">
    <property type="term" value="F:hexosyltransferase activity"/>
    <property type="evidence" value="ECO:0007669"/>
    <property type="project" value="InterPro"/>
</dbReference>
<dbReference type="Pfam" id="PF03033">
    <property type="entry name" value="Glyco_transf_28"/>
    <property type="match status" value="1"/>
</dbReference>
<dbReference type="FunFam" id="3.40.50.2000:FF:000009">
    <property type="entry name" value="Sterol 3-beta-glucosyltransferase UGT80A2"/>
    <property type="match status" value="1"/>
</dbReference>
<dbReference type="GO" id="GO:0008194">
    <property type="term" value="F:UDP-glycosyltransferase activity"/>
    <property type="evidence" value="ECO:0007669"/>
    <property type="project" value="InterPro"/>
</dbReference>
<accession>A0A556QN27</accession>
<reference evidence="3 4" key="1">
    <citation type="submission" date="2019-07" db="EMBL/GenBank/DDBJ databases">
        <title>Description of 53C-WASEF.</title>
        <authorList>
            <person name="Pitt A."/>
            <person name="Hahn M.W."/>
        </authorList>
    </citation>
    <scope>NUCLEOTIDE SEQUENCE [LARGE SCALE GENOMIC DNA]</scope>
    <source>
        <strain evidence="3 4">53C-WASEF</strain>
    </source>
</reference>
<dbReference type="Gene3D" id="3.40.50.2000">
    <property type="entry name" value="Glycogen Phosphorylase B"/>
    <property type="match status" value="2"/>
</dbReference>
<name>A0A556QN27_9BACT</name>
<protein>
    <submittedName>
        <fullName evidence="3">Glycosyltransferase family 1 protein</fullName>
    </submittedName>
</protein>
<dbReference type="OrthoDB" id="9805366at2"/>
<dbReference type="RefSeq" id="WP_144228343.1">
    <property type="nucleotide sequence ID" value="NZ_CBCRVV010000001.1"/>
</dbReference>
<dbReference type="EMBL" id="VMBG01000001">
    <property type="protein sequence ID" value="TSJ78002.1"/>
    <property type="molecule type" value="Genomic_DNA"/>
</dbReference>
<dbReference type="PANTHER" id="PTHR48050:SF13">
    <property type="entry name" value="STEROL 3-BETA-GLUCOSYLTRANSFERASE UGT80A2"/>
    <property type="match status" value="1"/>
</dbReference>
<comment type="caution">
    <text evidence="3">The sequence shown here is derived from an EMBL/GenBank/DDBJ whole genome shotgun (WGS) entry which is preliminary data.</text>
</comment>
<dbReference type="SUPFAM" id="SSF53756">
    <property type="entry name" value="UDP-Glycosyltransferase/glycogen phosphorylase"/>
    <property type="match status" value="1"/>
</dbReference>
<dbReference type="Pfam" id="PF06722">
    <property type="entry name" value="EryCIII-like_C"/>
    <property type="match status" value="1"/>
</dbReference>
<dbReference type="CDD" id="cd03784">
    <property type="entry name" value="GT1_Gtf-like"/>
    <property type="match status" value="1"/>
</dbReference>
<keyword evidence="4" id="KW-1185">Reference proteome</keyword>
<evidence type="ECO:0000313" key="4">
    <source>
        <dbReference type="Proteomes" id="UP000315648"/>
    </source>
</evidence>
<dbReference type="InterPro" id="IPR050426">
    <property type="entry name" value="Glycosyltransferase_28"/>
</dbReference>
<dbReference type="InterPro" id="IPR010610">
    <property type="entry name" value="EryCIII-like_C"/>
</dbReference>
<dbReference type="InterPro" id="IPR004276">
    <property type="entry name" value="GlycoTrans_28_N"/>
</dbReference>
<dbReference type="InterPro" id="IPR002213">
    <property type="entry name" value="UDP_glucos_trans"/>
</dbReference>
<dbReference type="PANTHER" id="PTHR48050">
    <property type="entry name" value="STEROL 3-BETA-GLUCOSYLTRANSFERASE"/>
    <property type="match status" value="1"/>
</dbReference>
<feature type="domain" description="Erythromycin biosynthesis protein CIII-like C-terminal" evidence="2">
    <location>
        <begin position="282"/>
        <end position="410"/>
    </location>
</feature>
<gene>
    <name evidence="3" type="ORF">FPL22_01440</name>
</gene>